<reference evidence="2" key="1">
    <citation type="journal article" date="2022" name="Mol. Ecol. Resour.">
        <title>The genomes of chicory, endive, great burdock and yacon provide insights into Asteraceae palaeo-polyploidization history and plant inulin production.</title>
        <authorList>
            <person name="Fan W."/>
            <person name="Wang S."/>
            <person name="Wang H."/>
            <person name="Wang A."/>
            <person name="Jiang F."/>
            <person name="Liu H."/>
            <person name="Zhao H."/>
            <person name="Xu D."/>
            <person name="Zhang Y."/>
        </authorList>
    </citation>
    <scope>NUCLEOTIDE SEQUENCE [LARGE SCALE GENOMIC DNA]</scope>
    <source>
        <strain evidence="2">cv. Yunnan</strain>
    </source>
</reference>
<reference evidence="1 2" key="2">
    <citation type="journal article" date="2022" name="Mol. Ecol. Resour.">
        <title>The genomes of chicory, endive, great burdock and yacon provide insights into Asteraceae paleo-polyploidization history and plant inulin production.</title>
        <authorList>
            <person name="Fan W."/>
            <person name="Wang S."/>
            <person name="Wang H."/>
            <person name="Wang A."/>
            <person name="Jiang F."/>
            <person name="Liu H."/>
            <person name="Zhao H."/>
            <person name="Xu D."/>
            <person name="Zhang Y."/>
        </authorList>
    </citation>
    <scope>NUCLEOTIDE SEQUENCE [LARGE SCALE GENOMIC DNA]</scope>
    <source>
        <strain evidence="2">cv. Yunnan</strain>
        <tissue evidence="1">Leaves</tissue>
    </source>
</reference>
<dbReference type="EMBL" id="CM042042">
    <property type="protein sequence ID" value="KAI3703957.1"/>
    <property type="molecule type" value="Genomic_DNA"/>
</dbReference>
<dbReference type="Proteomes" id="UP001056120">
    <property type="component" value="Linkage Group LG25"/>
</dbReference>
<accession>A0ACB9A188</accession>
<protein>
    <submittedName>
        <fullName evidence="1">Uncharacterized protein</fullName>
    </submittedName>
</protein>
<proteinExistence type="predicted"/>
<organism evidence="1 2">
    <name type="scientific">Smallanthus sonchifolius</name>
    <dbReference type="NCBI Taxonomy" id="185202"/>
    <lineage>
        <taxon>Eukaryota</taxon>
        <taxon>Viridiplantae</taxon>
        <taxon>Streptophyta</taxon>
        <taxon>Embryophyta</taxon>
        <taxon>Tracheophyta</taxon>
        <taxon>Spermatophyta</taxon>
        <taxon>Magnoliopsida</taxon>
        <taxon>eudicotyledons</taxon>
        <taxon>Gunneridae</taxon>
        <taxon>Pentapetalae</taxon>
        <taxon>asterids</taxon>
        <taxon>campanulids</taxon>
        <taxon>Asterales</taxon>
        <taxon>Asteraceae</taxon>
        <taxon>Asteroideae</taxon>
        <taxon>Heliantheae alliance</taxon>
        <taxon>Millerieae</taxon>
        <taxon>Smallanthus</taxon>
    </lineage>
</organism>
<gene>
    <name evidence="1" type="ORF">L1987_74156</name>
</gene>
<sequence length="82" mass="9329">MQLLELAELVTLRLEKGALPSIKELNLVRCQEMRSTLQGIQHLTSLQKLHLEEMPAELVETLRGDEFGASYSSIVYIMLRDS</sequence>
<evidence type="ECO:0000313" key="2">
    <source>
        <dbReference type="Proteomes" id="UP001056120"/>
    </source>
</evidence>
<evidence type="ECO:0000313" key="1">
    <source>
        <dbReference type="EMBL" id="KAI3703957.1"/>
    </source>
</evidence>
<name>A0ACB9A188_9ASTR</name>
<keyword evidence="2" id="KW-1185">Reference proteome</keyword>
<comment type="caution">
    <text evidence="1">The sequence shown here is derived from an EMBL/GenBank/DDBJ whole genome shotgun (WGS) entry which is preliminary data.</text>
</comment>